<evidence type="ECO:0000259" key="2">
    <source>
        <dbReference type="PROSITE" id="PS51746"/>
    </source>
</evidence>
<accession>A0ABU5C9Y2</accession>
<organism evidence="3 4">
    <name type="scientific">Tigheibacillus halophilus</name>
    <dbReference type="NCBI Taxonomy" id="361280"/>
    <lineage>
        <taxon>Bacteria</taxon>
        <taxon>Bacillati</taxon>
        <taxon>Bacillota</taxon>
        <taxon>Bacilli</taxon>
        <taxon>Bacillales</taxon>
        <taxon>Bacillaceae</taxon>
        <taxon>Tigheibacillus</taxon>
    </lineage>
</organism>
<evidence type="ECO:0000313" key="3">
    <source>
        <dbReference type="EMBL" id="MDY0395467.1"/>
    </source>
</evidence>
<dbReference type="Proteomes" id="UP001281447">
    <property type="component" value="Unassembled WGS sequence"/>
</dbReference>
<dbReference type="Pfam" id="PF07228">
    <property type="entry name" value="SpoIIE"/>
    <property type="match status" value="1"/>
</dbReference>
<dbReference type="EMBL" id="JAWDIP010000003">
    <property type="protein sequence ID" value="MDY0395467.1"/>
    <property type="molecule type" value="Genomic_DNA"/>
</dbReference>
<dbReference type="InterPro" id="IPR017944">
    <property type="entry name" value="KaiA/RbsU_helical_domain_sf"/>
</dbReference>
<protein>
    <submittedName>
        <fullName evidence="3">PP2C family protein-serine/threonine phosphatase</fullName>
    </submittedName>
</protein>
<dbReference type="PROSITE" id="PS51746">
    <property type="entry name" value="PPM_2"/>
    <property type="match status" value="1"/>
</dbReference>
<keyword evidence="1" id="KW-0378">Hydrolase</keyword>
<dbReference type="RefSeq" id="WP_390351987.1">
    <property type="nucleotide sequence ID" value="NZ_JBHUIZ010000001.1"/>
</dbReference>
<name>A0ABU5C9Y2_9BACI</name>
<dbReference type="InterPro" id="IPR014787">
    <property type="entry name" value="PSer_Pase_RsbU_N"/>
</dbReference>
<dbReference type="InterPro" id="IPR052016">
    <property type="entry name" value="Bact_Sigma-Reg"/>
</dbReference>
<dbReference type="Gene3D" id="1.10.1240.30">
    <property type="entry name" value="KaiA/RbsU domain"/>
    <property type="match status" value="1"/>
</dbReference>
<dbReference type="InterPro" id="IPR036457">
    <property type="entry name" value="PPM-type-like_dom_sf"/>
</dbReference>
<dbReference type="SUPFAM" id="SSF81606">
    <property type="entry name" value="PP2C-like"/>
    <property type="match status" value="1"/>
</dbReference>
<proteinExistence type="predicted"/>
<dbReference type="PANTHER" id="PTHR43156:SF15">
    <property type="entry name" value="PHOSPHOSERINE PHOSPHATASE RSBU"/>
    <property type="match status" value="1"/>
</dbReference>
<feature type="domain" description="PPM-type phosphatase" evidence="2">
    <location>
        <begin position="123"/>
        <end position="334"/>
    </location>
</feature>
<gene>
    <name evidence="3" type="ORF">RWE15_14720</name>
</gene>
<reference evidence="3 4" key="1">
    <citation type="submission" date="2023-10" db="EMBL/GenBank/DDBJ databases">
        <title>Virgibacillus halophilus 5B73C genome.</title>
        <authorList>
            <person name="Miliotis G."/>
            <person name="Sengupta P."/>
            <person name="Hameed A."/>
            <person name="Chuvochina M."/>
            <person name="Mcdonagh F."/>
            <person name="Simpson A.C."/>
            <person name="Singh N.K."/>
            <person name="Rekha P.D."/>
            <person name="Raman K."/>
            <person name="Hugenholtz P."/>
            <person name="Venkateswaran K."/>
        </authorList>
    </citation>
    <scope>NUCLEOTIDE SEQUENCE [LARGE SCALE GENOMIC DNA]</scope>
    <source>
        <strain evidence="3 4">5B73C</strain>
    </source>
</reference>
<dbReference type="InterPro" id="IPR001932">
    <property type="entry name" value="PPM-type_phosphatase-like_dom"/>
</dbReference>
<keyword evidence="4" id="KW-1185">Reference proteome</keyword>
<dbReference type="SMART" id="SM00331">
    <property type="entry name" value="PP2C_SIG"/>
    <property type="match status" value="1"/>
</dbReference>
<dbReference type="SUPFAM" id="SSF101215">
    <property type="entry name" value="KaiA/RbsU domain"/>
    <property type="match status" value="1"/>
</dbReference>
<dbReference type="Pfam" id="PF08673">
    <property type="entry name" value="RsbU_N"/>
    <property type="match status" value="1"/>
</dbReference>
<evidence type="ECO:0000256" key="1">
    <source>
        <dbReference type="ARBA" id="ARBA00022801"/>
    </source>
</evidence>
<evidence type="ECO:0000313" key="4">
    <source>
        <dbReference type="Proteomes" id="UP001281447"/>
    </source>
</evidence>
<dbReference type="PANTHER" id="PTHR43156">
    <property type="entry name" value="STAGE II SPORULATION PROTEIN E-RELATED"/>
    <property type="match status" value="1"/>
</dbReference>
<comment type="caution">
    <text evidence="3">The sequence shown here is derived from an EMBL/GenBank/DDBJ whole genome shotgun (WGS) entry which is preliminary data.</text>
</comment>
<dbReference type="Gene3D" id="3.60.40.10">
    <property type="entry name" value="PPM-type phosphatase domain"/>
    <property type="match status" value="1"/>
</dbReference>
<sequence length="334" mass="38067">MGAIDIEGTSYKDLLRLYIETRDEKALYGAEQISKGFIRDGIPPEEIIHLHIKSMEELGQDIPAEQLKGMNFLLETMISYGMAMKEYQALREKQLEIKSELKIAADMQKTLLATTVPVVENLDIGVTSVAAHEMNGDYHHFVLGENGEIGIALADVRGKGIPAALCMSMIKYSMDSLPEKTMTPKRILKNLNRVVEKNVDSSMFITMFYAQYFPETSKFNFASAGHEPGFYYHGDTQEFEEIKTKGLVLGVSSEAEYPEYEQILKQGDMIVLLTDGVTECRYGDSFLESDEVLQVIKQYMHLPAQEMTEQVYKHFERLQDFHLRDDFTLIILKR</sequence>